<proteinExistence type="inferred from homology"/>
<dbReference type="SUPFAM" id="SSF53474">
    <property type="entry name" value="alpha/beta-Hydrolases"/>
    <property type="match status" value="1"/>
</dbReference>
<accession>A0A6I9PJF7</accession>
<comment type="similarity">
    <text evidence="1">Belongs to the AB hydrolase superfamily.</text>
</comment>
<feature type="domain" description="AB hydrolase-1" evidence="3">
    <location>
        <begin position="64"/>
        <end position="106"/>
    </location>
</feature>
<dbReference type="PANTHER" id="PTHR43798">
    <property type="entry name" value="MONOACYLGLYCEROL LIPASE"/>
    <property type="match status" value="1"/>
</dbReference>
<dbReference type="InterPro" id="IPR000073">
    <property type="entry name" value="AB_hydrolase_1"/>
</dbReference>
<dbReference type="RefSeq" id="XP_010787765.1">
    <property type="nucleotide sequence ID" value="XM_010789463.1"/>
</dbReference>
<sequence length="161" mass="17200">PVSQNSSFSYSQEVRGTQRSQASSPGGECSPRPSVVGRTGQRASGDGQDGDAASTRCFVKSIGLDKTPFHLVGTSMGGNVAGVYAAHHPAHLSGVTLMCPAGLVFPTESEFIVRLREMEKTQQQGSIPLIPTTTQELESMLKLCCYTPISLPKQVQYDVRV</sequence>
<dbReference type="GO" id="GO:0046464">
    <property type="term" value="P:acylglycerol catabolic process"/>
    <property type="evidence" value="ECO:0007669"/>
    <property type="project" value="TreeGrafter"/>
</dbReference>
<protein>
    <submittedName>
        <fullName evidence="5">Monoacylglycerol lipase abhd6-B-like</fullName>
    </submittedName>
</protein>
<dbReference type="Pfam" id="PF00561">
    <property type="entry name" value="Abhydrolase_1"/>
    <property type="match status" value="1"/>
</dbReference>
<evidence type="ECO:0000313" key="4">
    <source>
        <dbReference type="Proteomes" id="UP000504611"/>
    </source>
</evidence>
<dbReference type="InterPro" id="IPR029058">
    <property type="entry name" value="AB_hydrolase_fold"/>
</dbReference>
<dbReference type="Gene3D" id="3.40.50.1820">
    <property type="entry name" value="alpha/beta hydrolase"/>
    <property type="match status" value="1"/>
</dbReference>
<evidence type="ECO:0000256" key="2">
    <source>
        <dbReference type="SAM" id="MobiDB-lite"/>
    </source>
</evidence>
<dbReference type="Proteomes" id="UP000504611">
    <property type="component" value="Unplaced"/>
</dbReference>
<organism evidence="4 5">
    <name type="scientific">Notothenia coriiceps</name>
    <name type="common">black rockcod</name>
    <dbReference type="NCBI Taxonomy" id="8208"/>
    <lineage>
        <taxon>Eukaryota</taxon>
        <taxon>Metazoa</taxon>
        <taxon>Chordata</taxon>
        <taxon>Craniata</taxon>
        <taxon>Vertebrata</taxon>
        <taxon>Euteleostomi</taxon>
        <taxon>Actinopterygii</taxon>
        <taxon>Neopterygii</taxon>
        <taxon>Teleostei</taxon>
        <taxon>Neoteleostei</taxon>
        <taxon>Acanthomorphata</taxon>
        <taxon>Eupercaria</taxon>
        <taxon>Perciformes</taxon>
        <taxon>Notothenioidei</taxon>
        <taxon>Nototheniidae</taxon>
        <taxon>Notothenia</taxon>
    </lineage>
</organism>
<gene>
    <name evidence="5" type="primary">LOC104961219</name>
</gene>
<evidence type="ECO:0000313" key="5">
    <source>
        <dbReference type="RefSeq" id="XP_010787765.1"/>
    </source>
</evidence>
<name>A0A6I9PJF7_9TELE</name>
<evidence type="ECO:0000259" key="3">
    <source>
        <dbReference type="Pfam" id="PF00561"/>
    </source>
</evidence>
<feature type="compositionally biased region" description="Polar residues" evidence="2">
    <location>
        <begin position="1"/>
        <end position="24"/>
    </location>
</feature>
<dbReference type="OrthoDB" id="6431331at2759"/>
<dbReference type="GO" id="GO:0032281">
    <property type="term" value="C:AMPA glutamate receptor complex"/>
    <property type="evidence" value="ECO:0007669"/>
    <property type="project" value="TreeGrafter"/>
</dbReference>
<dbReference type="InterPro" id="IPR050266">
    <property type="entry name" value="AB_hydrolase_sf"/>
</dbReference>
<dbReference type="AlphaFoldDB" id="A0A6I9PJF7"/>
<evidence type="ECO:0000256" key="1">
    <source>
        <dbReference type="ARBA" id="ARBA00008645"/>
    </source>
</evidence>
<feature type="non-terminal residue" evidence="5">
    <location>
        <position position="1"/>
    </location>
</feature>
<reference evidence="5" key="1">
    <citation type="submission" date="2025-08" db="UniProtKB">
        <authorList>
            <consortium name="RefSeq"/>
        </authorList>
    </citation>
    <scope>IDENTIFICATION</scope>
    <source>
        <tissue evidence="5">Muscle</tissue>
    </source>
</reference>
<dbReference type="GeneID" id="104961219"/>
<feature type="region of interest" description="Disordered" evidence="2">
    <location>
        <begin position="1"/>
        <end position="51"/>
    </location>
</feature>
<dbReference type="PANTHER" id="PTHR43798:SF32">
    <property type="entry name" value="ABHYDROLASE DOMAIN-CONTAINING 6, ACYLGLYCEROL LIPASE A"/>
    <property type="match status" value="1"/>
</dbReference>
<keyword evidence="4" id="KW-1185">Reference proteome</keyword>
<dbReference type="GO" id="GO:0047372">
    <property type="term" value="F:monoacylglycerol lipase activity"/>
    <property type="evidence" value="ECO:0007669"/>
    <property type="project" value="TreeGrafter"/>
</dbReference>
<dbReference type="KEGG" id="ncc:104961219"/>